<dbReference type="EMBL" id="BT050920">
    <property type="protein sequence ID" value="ACJ83588.1"/>
    <property type="molecule type" value="mRNA"/>
</dbReference>
<keyword evidence="1" id="KW-0812">Transmembrane</keyword>
<sequence>LFFFFFFYSKLNGNFILSQTLAIFSYFINFHFSFSFSKAFCKSQNTNLSNP</sequence>
<feature type="non-terminal residue" evidence="2">
    <location>
        <position position="1"/>
    </location>
</feature>
<keyword evidence="1" id="KW-0472">Membrane</keyword>
<evidence type="ECO:0000313" key="2">
    <source>
        <dbReference type="EMBL" id="ACJ83588.1"/>
    </source>
</evidence>
<organism evidence="2">
    <name type="scientific">Medicago truncatula</name>
    <name type="common">Barrel medic</name>
    <name type="synonym">Medicago tribuloides</name>
    <dbReference type="NCBI Taxonomy" id="3880"/>
    <lineage>
        <taxon>Eukaryota</taxon>
        <taxon>Viridiplantae</taxon>
        <taxon>Streptophyta</taxon>
        <taxon>Embryophyta</taxon>
        <taxon>Tracheophyta</taxon>
        <taxon>Spermatophyta</taxon>
        <taxon>Magnoliopsida</taxon>
        <taxon>eudicotyledons</taxon>
        <taxon>Gunneridae</taxon>
        <taxon>Pentapetalae</taxon>
        <taxon>rosids</taxon>
        <taxon>fabids</taxon>
        <taxon>Fabales</taxon>
        <taxon>Fabaceae</taxon>
        <taxon>Papilionoideae</taxon>
        <taxon>50 kb inversion clade</taxon>
        <taxon>NPAAA clade</taxon>
        <taxon>Hologalegina</taxon>
        <taxon>IRL clade</taxon>
        <taxon>Trifolieae</taxon>
        <taxon>Medicago</taxon>
    </lineage>
</organism>
<proteinExistence type="evidence at transcript level"/>
<dbReference type="AlphaFoldDB" id="B7FFY7"/>
<evidence type="ECO:0008006" key="3">
    <source>
        <dbReference type="Google" id="ProtNLM"/>
    </source>
</evidence>
<protein>
    <recommendedName>
        <fullName evidence="3">Transmembrane protein</fullName>
    </recommendedName>
</protein>
<reference evidence="2" key="1">
    <citation type="submission" date="2008-12" db="EMBL/GenBank/DDBJ databases">
        <title>Medicago truncatula full length cdna cloning project.</title>
        <authorList>
            <person name="Moskal W."/>
            <person name="Chan A."/>
            <person name="Cheung F."/>
            <person name="Xiao Y."/>
            <person name="Town C.D."/>
        </authorList>
    </citation>
    <scope>NUCLEOTIDE SEQUENCE</scope>
</reference>
<feature type="transmembrane region" description="Helical" evidence="1">
    <location>
        <begin position="15"/>
        <end position="34"/>
    </location>
</feature>
<keyword evidence="1" id="KW-1133">Transmembrane helix</keyword>
<evidence type="ECO:0000256" key="1">
    <source>
        <dbReference type="SAM" id="Phobius"/>
    </source>
</evidence>
<accession>B7FFY7</accession>
<feature type="non-terminal residue" evidence="2">
    <location>
        <position position="51"/>
    </location>
</feature>
<name>B7FFY7_MEDTR</name>